<organism evidence="6 7">
    <name type="scientific">Longimonas halophila</name>
    <dbReference type="NCBI Taxonomy" id="1469170"/>
    <lineage>
        <taxon>Bacteria</taxon>
        <taxon>Pseudomonadati</taxon>
        <taxon>Rhodothermota</taxon>
        <taxon>Rhodothermia</taxon>
        <taxon>Rhodothermales</taxon>
        <taxon>Salisaetaceae</taxon>
        <taxon>Longimonas</taxon>
    </lineage>
</organism>
<dbReference type="OrthoDB" id="9804264at2"/>
<dbReference type="InterPro" id="IPR015422">
    <property type="entry name" value="PyrdxlP-dep_Trfase_small"/>
</dbReference>
<evidence type="ECO:0000256" key="3">
    <source>
        <dbReference type="PIRSR" id="PIRSR000390-1"/>
    </source>
</evidence>
<keyword evidence="6" id="KW-0032">Aminotransferase</keyword>
<dbReference type="GO" id="GO:0000271">
    <property type="term" value="P:polysaccharide biosynthetic process"/>
    <property type="evidence" value="ECO:0007669"/>
    <property type="project" value="TreeGrafter"/>
</dbReference>
<dbReference type="PANTHER" id="PTHR30244">
    <property type="entry name" value="TRANSAMINASE"/>
    <property type="match status" value="1"/>
</dbReference>
<comment type="caution">
    <text evidence="6">The sequence shown here is derived from an EMBL/GenBank/DDBJ whole genome shotgun (WGS) entry which is preliminary data.</text>
</comment>
<dbReference type="InterPro" id="IPR000653">
    <property type="entry name" value="DegT/StrS_aminotransferase"/>
</dbReference>
<feature type="active site" description="Proton acceptor" evidence="3">
    <location>
        <position position="189"/>
    </location>
</feature>
<evidence type="ECO:0000256" key="2">
    <source>
        <dbReference type="ARBA" id="ARBA00037999"/>
    </source>
</evidence>
<dbReference type="InterPro" id="IPR015421">
    <property type="entry name" value="PyrdxlP-dep_Trfase_major"/>
</dbReference>
<name>A0A2H3NKG7_9BACT</name>
<evidence type="ECO:0000256" key="4">
    <source>
        <dbReference type="PIRSR" id="PIRSR000390-2"/>
    </source>
</evidence>
<reference evidence="6 7" key="1">
    <citation type="submission" date="2017-10" db="EMBL/GenBank/DDBJ databases">
        <title>Draft genome of Longimonas halophila.</title>
        <authorList>
            <person name="Goh K.M."/>
            <person name="Shamsir M.S."/>
            <person name="Lim S.W."/>
        </authorList>
    </citation>
    <scope>NUCLEOTIDE SEQUENCE [LARGE SCALE GENOMIC DNA]</scope>
    <source>
        <strain evidence="6 7">KCTC 42399</strain>
    </source>
</reference>
<dbReference type="CDD" id="cd00616">
    <property type="entry name" value="AHBA_syn"/>
    <property type="match status" value="1"/>
</dbReference>
<dbReference type="Gene3D" id="3.90.1150.10">
    <property type="entry name" value="Aspartate Aminotransferase, domain 1"/>
    <property type="match status" value="1"/>
</dbReference>
<keyword evidence="7" id="KW-1185">Reference proteome</keyword>
<dbReference type="Gene3D" id="3.40.640.10">
    <property type="entry name" value="Type I PLP-dependent aspartate aminotransferase-like (Major domain)"/>
    <property type="match status" value="1"/>
</dbReference>
<proteinExistence type="inferred from homology"/>
<accession>A0A2H3NKG7</accession>
<dbReference type="InterPro" id="IPR015424">
    <property type="entry name" value="PyrdxlP-dep_Trfase"/>
</dbReference>
<gene>
    <name evidence="6" type="ORF">CRI93_09465</name>
</gene>
<dbReference type="PANTHER" id="PTHR30244:SF36">
    <property type="entry name" value="3-OXO-GLUCOSE-6-PHOSPHATE:GLUTAMATE AMINOTRANSFERASE"/>
    <property type="match status" value="1"/>
</dbReference>
<keyword evidence="1 4" id="KW-0663">Pyridoxal phosphate</keyword>
<feature type="modified residue" description="N6-(pyridoxal phosphate)lysine" evidence="4">
    <location>
        <position position="189"/>
    </location>
</feature>
<dbReference type="GO" id="GO:0008483">
    <property type="term" value="F:transaminase activity"/>
    <property type="evidence" value="ECO:0007669"/>
    <property type="project" value="UniProtKB-KW"/>
</dbReference>
<dbReference type="GO" id="GO:0030170">
    <property type="term" value="F:pyridoxal phosphate binding"/>
    <property type="evidence" value="ECO:0007669"/>
    <property type="project" value="TreeGrafter"/>
</dbReference>
<dbReference type="AlphaFoldDB" id="A0A2H3NKG7"/>
<evidence type="ECO:0000313" key="7">
    <source>
        <dbReference type="Proteomes" id="UP000221024"/>
    </source>
</evidence>
<comment type="similarity">
    <text evidence="2 5">Belongs to the DegT/DnrJ/EryC1 family.</text>
</comment>
<dbReference type="Proteomes" id="UP000221024">
    <property type="component" value="Unassembled WGS sequence"/>
</dbReference>
<dbReference type="PIRSF" id="PIRSF000390">
    <property type="entry name" value="PLP_StrS"/>
    <property type="match status" value="1"/>
</dbReference>
<dbReference type="Pfam" id="PF01041">
    <property type="entry name" value="DegT_DnrJ_EryC1"/>
    <property type="match status" value="1"/>
</dbReference>
<evidence type="ECO:0000313" key="6">
    <source>
        <dbReference type="EMBL" id="PEN06500.1"/>
    </source>
</evidence>
<keyword evidence="6" id="KW-0808">Transferase</keyword>
<dbReference type="RefSeq" id="WP_098062393.1">
    <property type="nucleotide sequence ID" value="NZ_PDEP01000008.1"/>
</dbReference>
<sequence length="389" mass="43188">MIKFLDLQAINATYQDELHEAARRVIDSGWYLLGSEVGAFEEEFAQFVGASQAIGVGNGLDALRVILRAYKELGAMEDGDEVIVPANTYIASILAITDNDLTPVLVEPDPASYNIDPVRIEAKITDRTRAVMIVHLYGQNAYTNQIGELCETHDLKLIEDAAQSHGAYFQEARTGALGDAAGFSFYPGKNLGALGDAGAITTDDDELAETCRTLANYGSEVKYENKYQGYNTRLDEMQAAFLRVRLQHLPEENQRRREIAQQYLSGIEHPDVALPTVYDFSGPDNGPATVDSSAKPVTDVDSHVWHLFVSRHAERDELRAYLDEQGVQTLIHYPIPPHHQEAYADWKEKDLPITEQIHEEVFSLPMGPHLTDAEVNEVIKAVNSYPAAE</sequence>
<evidence type="ECO:0000256" key="1">
    <source>
        <dbReference type="ARBA" id="ARBA00022898"/>
    </source>
</evidence>
<dbReference type="EMBL" id="PDEP01000008">
    <property type="protein sequence ID" value="PEN06500.1"/>
    <property type="molecule type" value="Genomic_DNA"/>
</dbReference>
<dbReference type="SUPFAM" id="SSF53383">
    <property type="entry name" value="PLP-dependent transferases"/>
    <property type="match status" value="1"/>
</dbReference>
<evidence type="ECO:0000256" key="5">
    <source>
        <dbReference type="RuleBase" id="RU004508"/>
    </source>
</evidence>
<protein>
    <submittedName>
        <fullName evidence="6">Aminotransferase</fullName>
    </submittedName>
</protein>